<keyword evidence="5 7" id="KW-1133">Transmembrane helix</keyword>
<reference evidence="8" key="2">
    <citation type="submission" date="2023-06" db="EMBL/GenBank/DDBJ databases">
        <authorList>
            <person name="Ma L."/>
            <person name="Liu K.-W."/>
            <person name="Li Z."/>
            <person name="Hsiao Y.-Y."/>
            <person name="Qi Y."/>
            <person name="Fu T."/>
            <person name="Tang G."/>
            <person name="Zhang D."/>
            <person name="Sun W.-H."/>
            <person name="Liu D.-K."/>
            <person name="Li Y."/>
            <person name="Chen G.-Z."/>
            <person name="Liu X.-D."/>
            <person name="Liao X.-Y."/>
            <person name="Jiang Y.-T."/>
            <person name="Yu X."/>
            <person name="Hao Y."/>
            <person name="Huang J."/>
            <person name="Zhao X.-W."/>
            <person name="Ke S."/>
            <person name="Chen Y.-Y."/>
            <person name="Wu W.-L."/>
            <person name="Hsu J.-L."/>
            <person name="Lin Y.-F."/>
            <person name="Huang M.-D."/>
            <person name="Li C.-Y."/>
            <person name="Huang L."/>
            <person name="Wang Z.-W."/>
            <person name="Zhao X."/>
            <person name="Zhong W.-Y."/>
            <person name="Peng D.-H."/>
            <person name="Ahmad S."/>
            <person name="Lan S."/>
            <person name="Zhang J.-S."/>
            <person name="Tsai W.-C."/>
            <person name="Van De Peer Y."/>
            <person name="Liu Z.-J."/>
        </authorList>
    </citation>
    <scope>NUCLEOTIDE SEQUENCE</scope>
    <source>
        <strain evidence="8">CP</strain>
        <tissue evidence="8">Leaves</tissue>
    </source>
</reference>
<feature type="transmembrane region" description="Helical" evidence="7">
    <location>
        <begin position="101"/>
        <end position="121"/>
    </location>
</feature>
<dbReference type="PANTHER" id="PTHR31376">
    <property type="entry name" value="OS09G0467300 PROTEIN-RELATED"/>
    <property type="match status" value="1"/>
</dbReference>
<protein>
    <recommendedName>
        <fullName evidence="7">Probable purine permease</fullName>
    </recommendedName>
</protein>
<dbReference type="GO" id="GO:0005345">
    <property type="term" value="F:purine nucleobase transmembrane transporter activity"/>
    <property type="evidence" value="ECO:0007669"/>
    <property type="project" value="UniProtKB-UniRule"/>
</dbReference>
<accession>A0AAV9EK39</accession>
<evidence type="ECO:0000256" key="3">
    <source>
        <dbReference type="ARBA" id="ARBA00022448"/>
    </source>
</evidence>
<dbReference type="InterPro" id="IPR030182">
    <property type="entry name" value="PUP_plant"/>
</dbReference>
<feature type="transmembrane region" description="Helical" evidence="7">
    <location>
        <begin position="320"/>
        <end position="339"/>
    </location>
</feature>
<name>A0AAV9EK39_ACOCL</name>
<sequence length="367" mass="39614">MEEQQQQQTTTQQRQQTQQQQRWRSSSLSLVLLNLALISTGIIGGPLLARLYFTHGGSRRWLSGLLQTVAFPLLLPPLFFLHLRSRARVRALAPKACAECALIGALLGLDNFLYALGLSYLPVSTSSILLSTQLAFTALFARLIVGQRFTPFSINCVILMIIGSAMLGVRTDGDRPLGVSRGQYMAGFVATLGGAALLGLVIPATEMAFRRLSGGGVVSPASVLQFQLGVGASASAVCLIGMAFNDDFKAIPREAREYGLGERKYYMVLAATAIMWQMALVGFLGLIFCTTSLFTGICGSFLLPFTEVGAVIVYHDKFSGEKGMSLVLCLWGLTSYFYGEWKESKALSKNDINHAVGDGDITTVASV</sequence>
<dbReference type="GO" id="GO:0015211">
    <property type="term" value="F:purine nucleoside transmembrane transporter activity"/>
    <property type="evidence" value="ECO:0007669"/>
    <property type="project" value="UniProtKB-UniRule"/>
</dbReference>
<dbReference type="Gene3D" id="1.10.3730.20">
    <property type="match status" value="1"/>
</dbReference>
<comment type="subcellular location">
    <subcellularLocation>
        <location evidence="1 7">Membrane</location>
        <topology evidence="1 7">Multi-pass membrane protein</topology>
    </subcellularLocation>
</comment>
<dbReference type="SUPFAM" id="SSF103481">
    <property type="entry name" value="Multidrug resistance efflux transporter EmrE"/>
    <property type="match status" value="1"/>
</dbReference>
<evidence type="ECO:0000256" key="7">
    <source>
        <dbReference type="RuleBase" id="RU368015"/>
    </source>
</evidence>
<comment type="similarity">
    <text evidence="2 7">Belongs to the purine permeases (TC 2.A.7.14) family.</text>
</comment>
<dbReference type="Proteomes" id="UP001180020">
    <property type="component" value="Unassembled WGS sequence"/>
</dbReference>
<feature type="transmembrane region" description="Helical" evidence="7">
    <location>
        <begin position="127"/>
        <end position="145"/>
    </location>
</feature>
<keyword evidence="6 7" id="KW-0472">Membrane</keyword>
<feature type="transmembrane region" description="Helical" evidence="7">
    <location>
        <begin position="182"/>
        <end position="202"/>
    </location>
</feature>
<feature type="transmembrane region" description="Helical" evidence="7">
    <location>
        <begin position="265"/>
        <end position="286"/>
    </location>
</feature>
<gene>
    <name evidence="8" type="primary">PUP3</name>
    <name evidence="8" type="ORF">QJS10_CPA06g02436</name>
</gene>
<evidence type="ECO:0000313" key="9">
    <source>
        <dbReference type="Proteomes" id="UP001180020"/>
    </source>
</evidence>
<dbReference type="AlphaFoldDB" id="A0AAV9EK39"/>
<evidence type="ECO:0000256" key="2">
    <source>
        <dbReference type="ARBA" id="ARBA00006213"/>
    </source>
</evidence>
<reference evidence="8" key="1">
    <citation type="journal article" date="2023" name="Nat. Commun.">
        <title>Diploid and tetraploid genomes of Acorus and the evolution of monocots.</title>
        <authorList>
            <person name="Ma L."/>
            <person name="Liu K.W."/>
            <person name="Li Z."/>
            <person name="Hsiao Y.Y."/>
            <person name="Qi Y."/>
            <person name="Fu T."/>
            <person name="Tang G.D."/>
            <person name="Zhang D."/>
            <person name="Sun W.H."/>
            <person name="Liu D.K."/>
            <person name="Li Y."/>
            <person name="Chen G.Z."/>
            <person name="Liu X.D."/>
            <person name="Liao X.Y."/>
            <person name="Jiang Y.T."/>
            <person name="Yu X."/>
            <person name="Hao Y."/>
            <person name="Huang J."/>
            <person name="Zhao X.W."/>
            <person name="Ke S."/>
            <person name="Chen Y.Y."/>
            <person name="Wu W.L."/>
            <person name="Hsu J.L."/>
            <person name="Lin Y.F."/>
            <person name="Huang M.D."/>
            <person name="Li C.Y."/>
            <person name="Huang L."/>
            <person name="Wang Z.W."/>
            <person name="Zhao X."/>
            <person name="Zhong W.Y."/>
            <person name="Peng D.H."/>
            <person name="Ahmad S."/>
            <person name="Lan S."/>
            <person name="Zhang J.S."/>
            <person name="Tsai W.C."/>
            <person name="Van de Peer Y."/>
            <person name="Liu Z.J."/>
        </authorList>
    </citation>
    <scope>NUCLEOTIDE SEQUENCE</scope>
    <source>
        <strain evidence="8">CP</strain>
    </source>
</reference>
<proteinExistence type="inferred from homology"/>
<feature type="transmembrane region" description="Helical" evidence="7">
    <location>
        <begin position="223"/>
        <end position="245"/>
    </location>
</feature>
<feature type="transmembrane region" description="Helical" evidence="7">
    <location>
        <begin position="293"/>
        <end position="314"/>
    </location>
</feature>
<dbReference type="PANTHER" id="PTHR31376:SF105">
    <property type="entry name" value="PURINE PERMEASE-RELATED"/>
    <property type="match status" value="1"/>
</dbReference>
<dbReference type="InterPro" id="IPR037185">
    <property type="entry name" value="EmrE-like"/>
</dbReference>
<keyword evidence="9" id="KW-1185">Reference proteome</keyword>
<evidence type="ECO:0000256" key="6">
    <source>
        <dbReference type="ARBA" id="ARBA00023136"/>
    </source>
</evidence>
<feature type="transmembrane region" description="Helical" evidence="7">
    <location>
        <begin position="152"/>
        <end position="170"/>
    </location>
</feature>
<feature type="transmembrane region" description="Helical" evidence="7">
    <location>
        <begin position="61"/>
        <end position="81"/>
    </location>
</feature>
<dbReference type="GO" id="GO:0016020">
    <property type="term" value="C:membrane"/>
    <property type="evidence" value="ECO:0007669"/>
    <property type="project" value="UniProtKB-SubCell"/>
</dbReference>
<feature type="transmembrane region" description="Helical" evidence="7">
    <location>
        <begin position="28"/>
        <end position="49"/>
    </location>
</feature>
<evidence type="ECO:0000313" key="8">
    <source>
        <dbReference type="EMBL" id="KAK1314135.1"/>
    </source>
</evidence>
<keyword evidence="3 7" id="KW-0813">Transport</keyword>
<evidence type="ECO:0000256" key="5">
    <source>
        <dbReference type="ARBA" id="ARBA00022989"/>
    </source>
</evidence>
<evidence type="ECO:0000256" key="1">
    <source>
        <dbReference type="ARBA" id="ARBA00004141"/>
    </source>
</evidence>
<dbReference type="EMBL" id="JAUJYO010000006">
    <property type="protein sequence ID" value="KAK1314135.1"/>
    <property type="molecule type" value="Genomic_DNA"/>
</dbReference>
<keyword evidence="4 7" id="KW-0812">Transmembrane</keyword>
<comment type="caution">
    <text evidence="8">The sequence shown here is derived from an EMBL/GenBank/DDBJ whole genome shotgun (WGS) entry which is preliminary data.</text>
</comment>
<evidence type="ECO:0000256" key="4">
    <source>
        <dbReference type="ARBA" id="ARBA00022692"/>
    </source>
</evidence>
<dbReference type="Pfam" id="PF16913">
    <property type="entry name" value="PUNUT"/>
    <property type="match status" value="1"/>
</dbReference>
<organism evidence="8 9">
    <name type="scientific">Acorus calamus</name>
    <name type="common">Sweet flag</name>
    <dbReference type="NCBI Taxonomy" id="4465"/>
    <lineage>
        <taxon>Eukaryota</taxon>
        <taxon>Viridiplantae</taxon>
        <taxon>Streptophyta</taxon>
        <taxon>Embryophyta</taxon>
        <taxon>Tracheophyta</taxon>
        <taxon>Spermatophyta</taxon>
        <taxon>Magnoliopsida</taxon>
        <taxon>Liliopsida</taxon>
        <taxon>Acoraceae</taxon>
        <taxon>Acorus</taxon>
    </lineage>
</organism>